<dbReference type="PRINTS" id="PR00507">
    <property type="entry name" value="N12N6MTFRASE"/>
</dbReference>
<keyword evidence="6" id="KW-1185">Reference proteome</keyword>
<name>A0ABN3GEE6_9ACTN</name>
<evidence type="ECO:0000313" key="5">
    <source>
        <dbReference type="EMBL" id="GAA2349497.1"/>
    </source>
</evidence>
<dbReference type="InterPro" id="IPR029464">
    <property type="entry name" value="HSDR_N"/>
</dbReference>
<dbReference type="Pfam" id="PF02384">
    <property type="entry name" value="N6_Mtase"/>
    <property type="match status" value="3"/>
</dbReference>
<dbReference type="InterPro" id="IPR002052">
    <property type="entry name" value="DNA_methylase_N6_adenine_CS"/>
</dbReference>
<sequence>MQTIPAERHQTDESGSRSILLMSQPPTAIPSSPFPEEGIHRQGDWVYAPLRGWIDIKHKPEEIVRQHWVRRLHLEGGYSLGQMDQERRTHSGRRSPRADIIVWRSADDKEEGREPILVVETKPDEGAARSADFWQGESYARAAGARFLVIANASSHLVYELTKGLPGKARQINDWPTAADIADERRLNALVNRLEVFDREQFQRVLSECHDLLRDNHAMTPDRAFDTISKVLFIKLHVERNETHETFTTKFLDEAKRYQLRGAKLAQHEQMFKTTKEAYETDDLFTEDDRLDISPHTFRELVGKLERFNLSKTSDDVKGIAFERFLGRTFRGELGQFFTPRPVVEFMVDMLDPKEGELICDPAAGSGGFLISVFDHIRNQITETVRAERDRIIEAIFAEYADDAAEAALDERDRRIEAEVAKLNEQLAPSDPDGGPIDTRVGRLAWQCIYGTDKEPRAARTAKMNMIMHGDGHGGIHWHDGLVNVNGIFEDRFDVVITNPPFGATVTSSQLIGATPETNVSDDAASLRRQKGRYGEAGLAGLQQVADTRNQKILDQFEIGLGNSTRKTEQMFLERCLRLLKPGGRLAIVLPNGNLNAASQAWLRRWAEGKAFLKAVVALPSETFKFSGASVTASIVFMQKFTEAEAARWEQCWKDAHSATEEKFDPRRAALIEEALPGLLHGEDEELRKLLADLEAIGVTRVLPDLRWVRKTGLVRGAPVTTVRGPVWAGDGGVDARKLKQAYTARAASVPALKTALVQLRASLKALDEEQTAAMWKHVREAFDYPVFMANPRAVGITATGETGDDVPNDLPEVLTSWRAFANQGFGATV</sequence>
<evidence type="ECO:0000259" key="4">
    <source>
        <dbReference type="Pfam" id="PF13588"/>
    </source>
</evidence>
<evidence type="ECO:0000313" key="6">
    <source>
        <dbReference type="Proteomes" id="UP001501584"/>
    </source>
</evidence>
<feature type="domain" description="DNA methylase adenine-specific" evidence="3">
    <location>
        <begin position="448"/>
        <end position="509"/>
    </location>
</feature>
<feature type="domain" description="Type I restriction enzyme R protein N-terminal" evidence="4">
    <location>
        <begin position="60"/>
        <end position="176"/>
    </location>
</feature>
<dbReference type="Pfam" id="PF13588">
    <property type="entry name" value="HSDR_N_2"/>
    <property type="match status" value="1"/>
</dbReference>
<evidence type="ECO:0008006" key="7">
    <source>
        <dbReference type="Google" id="ProtNLM"/>
    </source>
</evidence>
<comment type="caution">
    <text evidence="5">The sequence shown here is derived from an EMBL/GenBank/DDBJ whole genome shotgun (WGS) entry which is preliminary data.</text>
</comment>
<dbReference type="PANTHER" id="PTHR42998:SF1">
    <property type="entry name" value="TYPE I RESTRICTION ENZYME HINDI METHYLASE SUBUNIT"/>
    <property type="match status" value="1"/>
</dbReference>
<dbReference type="SUPFAM" id="SSF53335">
    <property type="entry name" value="S-adenosyl-L-methionine-dependent methyltransferases"/>
    <property type="match status" value="1"/>
</dbReference>
<dbReference type="PROSITE" id="PS00092">
    <property type="entry name" value="N6_MTASE"/>
    <property type="match status" value="1"/>
</dbReference>
<keyword evidence="1" id="KW-0680">Restriction system</keyword>
<evidence type="ECO:0000256" key="2">
    <source>
        <dbReference type="SAM" id="MobiDB-lite"/>
    </source>
</evidence>
<feature type="domain" description="DNA methylase adenine-specific" evidence="3">
    <location>
        <begin position="315"/>
        <end position="383"/>
    </location>
</feature>
<protein>
    <recommendedName>
        <fullName evidence="7">Site-specific DNA-methyltransferase (adenine-specific)</fullName>
    </recommendedName>
</protein>
<evidence type="ECO:0000256" key="1">
    <source>
        <dbReference type="ARBA" id="ARBA00022747"/>
    </source>
</evidence>
<dbReference type="InterPro" id="IPR029063">
    <property type="entry name" value="SAM-dependent_MTases_sf"/>
</dbReference>
<feature type="region of interest" description="Disordered" evidence="2">
    <location>
        <begin position="83"/>
        <end position="104"/>
    </location>
</feature>
<dbReference type="Gene3D" id="3.40.50.150">
    <property type="entry name" value="Vaccinia Virus protein VP39"/>
    <property type="match status" value="1"/>
</dbReference>
<dbReference type="PANTHER" id="PTHR42998">
    <property type="entry name" value="TYPE I RESTRICTION ENZYME HINDVIIP M PROTEIN-RELATED"/>
    <property type="match status" value="1"/>
</dbReference>
<accession>A0ABN3GEE6</accession>
<dbReference type="EMBL" id="BAAASX010000011">
    <property type="protein sequence ID" value="GAA2349497.1"/>
    <property type="molecule type" value="Genomic_DNA"/>
</dbReference>
<dbReference type="InterPro" id="IPR052916">
    <property type="entry name" value="Type-I_RE_MTase_Subunit"/>
</dbReference>
<organism evidence="5 6">
    <name type="scientific">Glycomyces rutgersensis</name>
    <dbReference type="NCBI Taxonomy" id="58115"/>
    <lineage>
        <taxon>Bacteria</taxon>
        <taxon>Bacillati</taxon>
        <taxon>Actinomycetota</taxon>
        <taxon>Actinomycetes</taxon>
        <taxon>Glycomycetales</taxon>
        <taxon>Glycomycetaceae</taxon>
        <taxon>Glycomyces</taxon>
    </lineage>
</organism>
<evidence type="ECO:0000259" key="3">
    <source>
        <dbReference type="Pfam" id="PF02384"/>
    </source>
</evidence>
<dbReference type="InterPro" id="IPR003356">
    <property type="entry name" value="DNA_methylase_A-5"/>
</dbReference>
<dbReference type="Proteomes" id="UP001501584">
    <property type="component" value="Unassembled WGS sequence"/>
</dbReference>
<reference evidence="5 6" key="1">
    <citation type="journal article" date="2019" name="Int. J. Syst. Evol. Microbiol.">
        <title>The Global Catalogue of Microorganisms (GCM) 10K type strain sequencing project: providing services to taxonomists for standard genome sequencing and annotation.</title>
        <authorList>
            <consortium name="The Broad Institute Genomics Platform"/>
            <consortium name="The Broad Institute Genome Sequencing Center for Infectious Disease"/>
            <person name="Wu L."/>
            <person name="Ma J."/>
        </authorList>
    </citation>
    <scope>NUCLEOTIDE SEQUENCE [LARGE SCALE GENOMIC DNA]</scope>
    <source>
        <strain evidence="5 6">JCM 6238</strain>
    </source>
</reference>
<proteinExistence type="predicted"/>
<gene>
    <name evidence="5" type="ORF">GCM10010403_49350</name>
</gene>
<feature type="domain" description="DNA methylase adenine-specific" evidence="3">
    <location>
        <begin position="557"/>
        <end position="658"/>
    </location>
</feature>